<dbReference type="KEGG" id="ami:Amir_6330"/>
<proteinExistence type="predicted"/>
<dbReference type="eggNOG" id="COG1216">
    <property type="taxonomic scope" value="Bacteria"/>
</dbReference>
<dbReference type="Gene3D" id="3.90.550.10">
    <property type="entry name" value="Spore Coat Polysaccharide Biosynthesis Protein SpsA, Chain A"/>
    <property type="match status" value="1"/>
</dbReference>
<keyword evidence="2" id="KW-0472">Membrane</keyword>
<feature type="transmembrane region" description="Helical" evidence="2">
    <location>
        <begin position="757"/>
        <end position="774"/>
    </location>
</feature>
<protein>
    <submittedName>
        <fullName evidence="3">Glycosyltransferase-like protein</fullName>
    </submittedName>
</protein>
<keyword evidence="3" id="KW-0808">Transferase</keyword>
<dbReference type="RefSeq" id="WP_015805015.1">
    <property type="nucleotide sequence ID" value="NC_013093.1"/>
</dbReference>
<name>C6WJ56_ACTMD</name>
<feature type="region of interest" description="Disordered" evidence="1">
    <location>
        <begin position="922"/>
        <end position="950"/>
    </location>
</feature>
<dbReference type="InterPro" id="IPR050834">
    <property type="entry name" value="Glycosyltransf_2"/>
</dbReference>
<feature type="transmembrane region" description="Helical" evidence="2">
    <location>
        <begin position="708"/>
        <end position="726"/>
    </location>
</feature>
<evidence type="ECO:0000313" key="3">
    <source>
        <dbReference type="EMBL" id="ACU40132.1"/>
    </source>
</evidence>
<feature type="region of interest" description="Disordered" evidence="1">
    <location>
        <begin position="450"/>
        <end position="554"/>
    </location>
</feature>
<organism evidence="3 4">
    <name type="scientific">Actinosynnema mirum (strain ATCC 29888 / DSM 43827 / JCM 3225 / NBRC 14064 / NCIMB 13271 / NRRL B-12336 / IMRU 3971 / 101)</name>
    <dbReference type="NCBI Taxonomy" id="446462"/>
    <lineage>
        <taxon>Bacteria</taxon>
        <taxon>Bacillati</taxon>
        <taxon>Actinomycetota</taxon>
        <taxon>Actinomycetes</taxon>
        <taxon>Pseudonocardiales</taxon>
        <taxon>Pseudonocardiaceae</taxon>
        <taxon>Actinosynnema</taxon>
    </lineage>
</organism>
<feature type="compositionally biased region" description="Pro residues" evidence="1">
    <location>
        <begin position="514"/>
        <end position="532"/>
    </location>
</feature>
<dbReference type="EMBL" id="CP001630">
    <property type="protein sequence ID" value="ACU40132.1"/>
    <property type="molecule type" value="Genomic_DNA"/>
</dbReference>
<keyword evidence="2" id="KW-1133">Transmembrane helix</keyword>
<dbReference type="SUPFAM" id="SSF53448">
    <property type="entry name" value="Nucleotide-diphospho-sugar transferases"/>
    <property type="match status" value="1"/>
</dbReference>
<feature type="transmembrane region" description="Helical" evidence="2">
    <location>
        <begin position="573"/>
        <end position="592"/>
    </location>
</feature>
<dbReference type="InterPro" id="IPR029044">
    <property type="entry name" value="Nucleotide-diphossugar_trans"/>
</dbReference>
<evidence type="ECO:0000256" key="1">
    <source>
        <dbReference type="SAM" id="MobiDB-lite"/>
    </source>
</evidence>
<feature type="region of interest" description="Disordered" evidence="1">
    <location>
        <begin position="1086"/>
        <end position="1105"/>
    </location>
</feature>
<dbReference type="PANTHER" id="PTHR43685">
    <property type="entry name" value="GLYCOSYLTRANSFERASE"/>
    <property type="match status" value="1"/>
</dbReference>
<dbReference type="STRING" id="446462.Amir_6330"/>
<dbReference type="Proteomes" id="UP000002213">
    <property type="component" value="Chromosome"/>
</dbReference>
<feature type="transmembrane region" description="Helical" evidence="2">
    <location>
        <begin position="1026"/>
        <end position="1047"/>
    </location>
</feature>
<feature type="compositionally biased region" description="Low complexity" evidence="1">
    <location>
        <begin position="922"/>
        <end position="941"/>
    </location>
</feature>
<dbReference type="HOGENOM" id="CLU_005856_1_0_11"/>
<dbReference type="CAZy" id="GT2">
    <property type="family name" value="Glycosyltransferase Family 2"/>
</dbReference>
<feature type="compositionally biased region" description="Pro residues" evidence="1">
    <location>
        <begin position="456"/>
        <end position="471"/>
    </location>
</feature>
<evidence type="ECO:0000313" key="4">
    <source>
        <dbReference type="Proteomes" id="UP000002213"/>
    </source>
</evidence>
<feature type="transmembrane region" description="Helical" evidence="2">
    <location>
        <begin position="781"/>
        <end position="800"/>
    </location>
</feature>
<feature type="compositionally biased region" description="Pro residues" evidence="1">
    <location>
        <begin position="540"/>
        <end position="554"/>
    </location>
</feature>
<sequence>MTHGTPAPRTAPVLAVLVCHDGERWLGEALAALHAQRPAPRHVLAVDTGSRDGTAALLAAASAGAGGVPSSGVPSGVVPAGAAPSSAPPASAPPASTTALVGAAVVKAAASGGAGMLRAGPLRAGLLSGVLTLPRSTGFAEAVHAAVAHAEERWGDPGAWVWVLHDDSAPEPGCLAALLATAEIAPSSAVLGPLVVDWADPRVVVEAGLSTDASGQRQTGVGRGEPVGAFERTSEALAVGSAGSLVRRSAWTGLGGYDRAFGLVGEDVDLGWRANLAGHSVLLAPAARLRHARALTTGERLLEPDGPGVGDRPRPPGTPLAGAGAGAQGAALPSRKARFALRATERTHGMRVLLINSSPTAFVLGLPRLTALSLLRATGLLLLRRLPDARAELTALHHLLTGRAALRAARAARPHRAALPGLLTSRTTRLRNTARAIATHLVRRRIEADAALGKLPAPPTTAPPTTAPPHAPESEDLPRRVGPDALPAGALPRRRPVRTTGGLRKPATAVLLPAPNPTSLPVPPAASTPPPASEATTPTPLRPSPVPRGTPLPPPLPRAVFVEVDRATVLRSVLLGPPLLLALGLVLFALVANSGRLGLDLAGGRLLPVPALADLWSAYLSPWHPVSGGTTAPAPAALAVLGTAGALLGGPAAATALLLLGDAPLAGLAAYAATRRAPVPRPVRALLAACYALLPASTAAVAQGRLDVVVVHVLLPPVLAGVAAVLRGGTGPAWLPVASGTALGLAALGAFSPLVHALVALAALIGFVAVPALIGDGRRRMAGLFAIVLLPMALLLPWPAVVVENPVVLLHGVGAHQPTPPVSVTDLLALTPGGDGALPWAGALLLPAALIAALLRPTRAMLPGAAAVVLAGFAAVALIAFPVTPMGGGDAHTGWTGAPLVLAGWGLVHVLLAACHHPATARPGQVAPPAAQAGPPHAPRAGSPRVPRAEPLRVARAEPLRVARAEPLRVARAEPLRVARAEPLRVARAEPLRVARAEPPRVPQAGLPRVPRAKPPHVPRAELPKLLPAAALIVLLLVLAPAGILGLRDGPLRADPVRLPSTLAVELPATNRSVLVLGEPTRQVAGRLPAFGDDDTPPTPSSPVRLERWTRDLTGGDQRRTRTALAQAAASGVSFVVPRDRAEADRMRAAAGDLLTTTQPLSDGRPVLRVLLTGGTAVLLSPELARTARTGGDPPADQGAPGVVPVAADLPNAGARVSDGPAGRVLVLAAEEEPGWRATADGRPVPVLRAWGHLVAVPVPAQAADVRVEAPTLLRELLLLTQAAAVLVTLLTALPTRRR</sequence>
<gene>
    <name evidence="3" type="ordered locus">Amir_6330</name>
</gene>
<feature type="transmembrane region" description="Helical" evidence="2">
    <location>
        <begin position="685"/>
        <end position="702"/>
    </location>
</feature>
<keyword evidence="2" id="KW-0812">Transmembrane</keyword>
<feature type="transmembrane region" description="Helical" evidence="2">
    <location>
        <begin position="837"/>
        <end position="855"/>
    </location>
</feature>
<dbReference type="GO" id="GO:0016740">
    <property type="term" value="F:transferase activity"/>
    <property type="evidence" value="ECO:0007669"/>
    <property type="project" value="UniProtKB-KW"/>
</dbReference>
<dbReference type="PANTHER" id="PTHR43685:SF3">
    <property type="entry name" value="SLR2126 PROTEIN"/>
    <property type="match status" value="1"/>
</dbReference>
<evidence type="ECO:0000256" key="2">
    <source>
        <dbReference type="SAM" id="Phobius"/>
    </source>
</evidence>
<dbReference type="Pfam" id="PF13641">
    <property type="entry name" value="Glyco_tranf_2_3"/>
    <property type="match status" value="1"/>
</dbReference>
<keyword evidence="4" id="KW-1185">Reference proteome</keyword>
<feature type="compositionally biased region" description="Basic and acidic residues" evidence="1">
    <location>
        <begin position="472"/>
        <end position="482"/>
    </location>
</feature>
<feature type="transmembrane region" description="Helical" evidence="2">
    <location>
        <begin position="895"/>
        <end position="915"/>
    </location>
</feature>
<accession>C6WJ56</accession>
<feature type="transmembrane region" description="Helical" evidence="2">
    <location>
        <begin position="862"/>
        <end position="883"/>
    </location>
</feature>
<reference evidence="3 4" key="1">
    <citation type="journal article" date="2009" name="Stand. Genomic Sci.">
        <title>Complete genome sequence of Actinosynnema mirum type strain (101).</title>
        <authorList>
            <person name="Land M."/>
            <person name="Lapidus A."/>
            <person name="Mayilraj S."/>
            <person name="Chen F."/>
            <person name="Copeland A."/>
            <person name="Del Rio T.G."/>
            <person name="Nolan M."/>
            <person name="Lucas S."/>
            <person name="Tice H."/>
            <person name="Cheng J.F."/>
            <person name="Chertkov O."/>
            <person name="Bruce D."/>
            <person name="Goodwin L."/>
            <person name="Pitluck S."/>
            <person name="Rohde M."/>
            <person name="Goker M."/>
            <person name="Pati A."/>
            <person name="Ivanova N."/>
            <person name="Mavromatis K."/>
            <person name="Chen A."/>
            <person name="Palaniappan K."/>
            <person name="Hauser L."/>
            <person name="Chang Y.J."/>
            <person name="Jeffries C.C."/>
            <person name="Brettin T."/>
            <person name="Detter J.C."/>
            <person name="Han C."/>
            <person name="Chain P."/>
            <person name="Tindall B.J."/>
            <person name="Bristow J."/>
            <person name="Eisen J.A."/>
            <person name="Markowitz V."/>
            <person name="Hugenholtz P."/>
            <person name="Kyrpides N.C."/>
            <person name="Klenk H.P."/>
        </authorList>
    </citation>
    <scope>NUCLEOTIDE SEQUENCE [LARGE SCALE GENOMIC DNA]</scope>
    <source>
        <strain evidence="4">ATCC 29888 / DSM 43827 / JCM 3225 / NBRC 14064 / NCIMB 13271 / NRRL B-12336 / IMRU 3971 / 101</strain>
    </source>
</reference>
<feature type="region of interest" description="Disordered" evidence="1">
    <location>
        <begin position="300"/>
        <end position="327"/>
    </location>
</feature>